<dbReference type="AlphaFoldDB" id="A0A1X0WJ82"/>
<dbReference type="Proteomes" id="UP000192536">
    <property type="component" value="Unassembled WGS sequence"/>
</dbReference>
<accession>A0A1X0WJ82</accession>
<keyword evidence="2" id="KW-1185">Reference proteome</keyword>
<name>A0A1X0WJ82_9GAMM</name>
<comment type="caution">
    <text evidence="1">The sequence shown here is derived from an EMBL/GenBank/DDBJ whole genome shotgun (WGS) entry which is preliminary data.</text>
</comment>
<proteinExistence type="predicted"/>
<reference evidence="1 2" key="1">
    <citation type="journal article" date="2017" name="Int. J. Syst. Evol. Microbiol.">
        <title>Rouxiella badensis sp. nov. and Rouxiella silvae sp. nov. isolated from peat bog soil in Germany and emendation of the genus description.</title>
        <authorList>
            <person name="Le Fleche-Mateos A."/>
            <person name="Kugler J.H."/>
            <person name="Hansen S.H."/>
            <person name="Syldatk C."/>
            <person name="Hausmann R."/>
            <person name="Lomprez F."/>
            <person name="Vandenbogaert M."/>
            <person name="Manuguerra J.C."/>
            <person name="Grimont P.A."/>
        </authorList>
    </citation>
    <scope>NUCLEOTIDE SEQUENCE [LARGE SCALE GENOMIC DNA]</scope>
    <source>
        <strain evidence="1 2">DSM 100043</strain>
    </source>
</reference>
<dbReference type="EMBL" id="MRWE01000004">
    <property type="protein sequence ID" value="ORJ26837.1"/>
    <property type="molecule type" value="Genomic_DNA"/>
</dbReference>
<gene>
    <name evidence="1" type="ORF">BS640_03665</name>
</gene>
<evidence type="ECO:0000313" key="1">
    <source>
        <dbReference type="EMBL" id="ORJ26837.1"/>
    </source>
</evidence>
<organism evidence="1 2">
    <name type="scientific">Rouxiella badensis</name>
    <dbReference type="NCBI Taxonomy" id="1646377"/>
    <lineage>
        <taxon>Bacteria</taxon>
        <taxon>Pseudomonadati</taxon>
        <taxon>Pseudomonadota</taxon>
        <taxon>Gammaproteobacteria</taxon>
        <taxon>Enterobacterales</taxon>
        <taxon>Yersiniaceae</taxon>
        <taxon>Rouxiella</taxon>
    </lineage>
</organism>
<protein>
    <submittedName>
        <fullName evidence="1">Uncharacterized protein</fullName>
    </submittedName>
</protein>
<evidence type="ECO:0000313" key="2">
    <source>
        <dbReference type="Proteomes" id="UP000192536"/>
    </source>
</evidence>
<dbReference type="RefSeq" id="WP_017492281.1">
    <property type="nucleotide sequence ID" value="NZ_CAUQAZ010000125.1"/>
</dbReference>
<sequence>MKKLIPCDTQGKKPGITELKQIIESNIEVIEDALTAGLGYYSPNARYTPGSLVIKSIEHRNNQSYSMTYTYDWTIFNGCLDLNSAEDAKESVSFLVKPEGLEFDIIDFDSATTENEL</sequence>
<dbReference type="GeneID" id="93567251"/>